<protein>
    <submittedName>
        <fullName evidence="2">MrcB family domain-containing protein</fullName>
    </submittedName>
</protein>
<evidence type="ECO:0000259" key="1">
    <source>
        <dbReference type="Pfam" id="PF12102"/>
    </source>
</evidence>
<feature type="domain" description="Type IV methyl-directed restriction enzyme EcoKMcrB subunit DNA-binding" evidence="1">
    <location>
        <begin position="8"/>
        <end position="183"/>
    </location>
</feature>
<evidence type="ECO:0000313" key="2">
    <source>
        <dbReference type="EMBL" id="MFC6642385.1"/>
    </source>
</evidence>
<proteinExistence type="predicted"/>
<sequence>MLASTAEGYAYERAKPFAGSEFGNFVRHDLALEAKKRLIFLPYDLTVKASVGAGKWAGVPWLGFFDPLITKSATNGFYVVYLINAQTRDIYLSLNQGTTAVYQEFGETRGRKVLERRALDIRERVSDFANNFDISPIDLGSDESLPSGYAAGHSFGRRYSPEVIDEDMFDSDFEQMLAAYEALIDRGGTTPTDVLRDDADSTSIEEVRKYSLSKRIERAAGVRKAVLQRRNAVCEGCGFDPEVHMKYSGPPEKTPLDVHHTSPVNWLAEGESRRYKIPDDFYVLCPTCHRMIHKQSDPSDLDYLRDSIQFVHKFKPK</sequence>
<keyword evidence="3" id="KW-1185">Reference proteome</keyword>
<dbReference type="InterPro" id="IPR021961">
    <property type="entry name" value="McrB_DNA-bd"/>
</dbReference>
<reference evidence="3" key="1">
    <citation type="journal article" date="2019" name="Int. J. Syst. Evol. Microbiol.">
        <title>The Global Catalogue of Microorganisms (GCM) 10K type strain sequencing project: providing services to taxonomists for standard genome sequencing and annotation.</title>
        <authorList>
            <consortium name="The Broad Institute Genomics Platform"/>
            <consortium name="The Broad Institute Genome Sequencing Center for Infectious Disease"/>
            <person name="Wu L."/>
            <person name="Ma J."/>
        </authorList>
    </citation>
    <scope>NUCLEOTIDE SEQUENCE [LARGE SCALE GENOMIC DNA]</scope>
    <source>
        <strain evidence="3">NBRC 111368</strain>
    </source>
</reference>
<organism evidence="2 3">
    <name type="scientific">Sulfitobacter profundi</name>
    <dbReference type="NCBI Taxonomy" id="2679961"/>
    <lineage>
        <taxon>Bacteria</taxon>
        <taxon>Pseudomonadati</taxon>
        <taxon>Pseudomonadota</taxon>
        <taxon>Alphaproteobacteria</taxon>
        <taxon>Rhodobacterales</taxon>
        <taxon>Roseobacteraceae</taxon>
        <taxon>Sulfitobacter</taxon>
    </lineage>
</organism>
<gene>
    <name evidence="2" type="ORF">ACFQAU_12440</name>
</gene>
<dbReference type="Pfam" id="PF12102">
    <property type="entry name" value="MrcB_N"/>
    <property type="match status" value="1"/>
</dbReference>
<accession>A0ABW1YYP9</accession>
<dbReference type="Gene3D" id="3.30.920.90">
    <property type="match status" value="1"/>
</dbReference>
<comment type="caution">
    <text evidence="2">The sequence shown here is derived from an EMBL/GenBank/DDBJ whole genome shotgun (WGS) entry which is preliminary data.</text>
</comment>
<evidence type="ECO:0000313" key="3">
    <source>
        <dbReference type="Proteomes" id="UP001596403"/>
    </source>
</evidence>
<dbReference type="Proteomes" id="UP001596403">
    <property type="component" value="Unassembled WGS sequence"/>
</dbReference>
<name>A0ABW1YYP9_9RHOB</name>
<dbReference type="RefSeq" id="WP_386282564.1">
    <property type="nucleotide sequence ID" value="NZ_JBHSWA010000001.1"/>
</dbReference>
<dbReference type="EMBL" id="JBHSWA010000001">
    <property type="protein sequence ID" value="MFC6642385.1"/>
    <property type="molecule type" value="Genomic_DNA"/>
</dbReference>